<organism evidence="9 10">
    <name type="scientific">Thermophilibacter immobilis</name>
    <dbReference type="NCBI Taxonomy" id="2779519"/>
    <lineage>
        <taxon>Bacteria</taxon>
        <taxon>Bacillati</taxon>
        <taxon>Actinomycetota</taxon>
        <taxon>Coriobacteriia</taxon>
        <taxon>Coriobacteriales</taxon>
        <taxon>Atopobiaceae</taxon>
        <taxon>Thermophilibacter</taxon>
    </lineage>
</organism>
<keyword evidence="3" id="KW-0963">Cytoplasm</keyword>
<dbReference type="PROSITE" id="PS51101">
    <property type="entry name" value="PTS_EIIB_TYPE_4"/>
    <property type="match status" value="1"/>
</dbReference>
<evidence type="ECO:0000259" key="8">
    <source>
        <dbReference type="PROSITE" id="PS51101"/>
    </source>
</evidence>
<proteinExistence type="predicted"/>
<evidence type="ECO:0000256" key="3">
    <source>
        <dbReference type="ARBA" id="ARBA00022490"/>
    </source>
</evidence>
<evidence type="ECO:0000256" key="1">
    <source>
        <dbReference type="ARBA" id="ARBA00004496"/>
    </source>
</evidence>
<dbReference type="GO" id="GO:0005737">
    <property type="term" value="C:cytoplasm"/>
    <property type="evidence" value="ECO:0007669"/>
    <property type="project" value="UniProtKB-SubCell"/>
</dbReference>
<dbReference type="InterPro" id="IPR036667">
    <property type="entry name" value="PTS_IIB_sorbose-sp_sf"/>
</dbReference>
<reference evidence="9 10" key="1">
    <citation type="submission" date="2020-10" db="EMBL/GenBank/DDBJ databases">
        <title>Olsenella immobilis sp.nov., isolated from the mud in a fermentation cellar used for the production of Chinese strong-flavoured liquor.</title>
        <authorList>
            <person name="Lu L."/>
        </authorList>
    </citation>
    <scope>NUCLEOTIDE SEQUENCE [LARGE SCALE GENOMIC DNA]</scope>
    <source>
        <strain evidence="9 10">LZLJ-2</strain>
    </source>
</reference>
<dbReference type="InterPro" id="IPR004720">
    <property type="entry name" value="PTS_IIB_sorbose-sp"/>
</dbReference>
<dbReference type="GO" id="GO:0016301">
    <property type="term" value="F:kinase activity"/>
    <property type="evidence" value="ECO:0007669"/>
    <property type="project" value="UniProtKB-KW"/>
</dbReference>
<keyword evidence="6" id="KW-0598">Phosphotransferase system</keyword>
<dbReference type="GO" id="GO:0008982">
    <property type="term" value="F:protein-N(PI)-phosphohistidine-sugar phosphotransferase activity"/>
    <property type="evidence" value="ECO:0007669"/>
    <property type="project" value="InterPro"/>
</dbReference>
<comment type="subcellular location">
    <subcellularLocation>
        <location evidence="1">Cytoplasm</location>
    </subcellularLocation>
</comment>
<dbReference type="AlphaFoldDB" id="A0A7S7M7Z8"/>
<protein>
    <submittedName>
        <fullName evidence="9">PTS sugar transporter subunit IIB</fullName>
    </submittedName>
</protein>
<accession>A0A7S7M7Z8</accession>
<keyword evidence="10" id="KW-1185">Reference proteome</keyword>
<keyword evidence="2" id="KW-0813">Transport</keyword>
<evidence type="ECO:0000256" key="7">
    <source>
        <dbReference type="ARBA" id="ARBA00022777"/>
    </source>
</evidence>
<evidence type="ECO:0000256" key="2">
    <source>
        <dbReference type="ARBA" id="ARBA00022448"/>
    </source>
</evidence>
<sequence length="164" mass="17641">MAISFVRIDDRVIHGQTMTRWATQRPLNAILVISDAVAGDELRKKVLRAAAGHFKIGIYTVAQGVEALKKAKESPKNFFVISDTVEEFANLKKAGGDFGGVLNVGNIHASGGGAKNLGNAVVIGTEDVEAFDYLASQGIDLQFQLIPDNKVTAWPQIKAKYQSA</sequence>
<keyword evidence="7" id="KW-0418">Kinase</keyword>
<evidence type="ECO:0000256" key="6">
    <source>
        <dbReference type="ARBA" id="ARBA00022683"/>
    </source>
</evidence>
<dbReference type="Gene3D" id="3.40.35.10">
    <property type="entry name" value="Phosphotransferase system, sorbose subfamily IIB component"/>
    <property type="match status" value="1"/>
</dbReference>
<dbReference type="Proteomes" id="UP000593735">
    <property type="component" value="Chromosome"/>
</dbReference>
<evidence type="ECO:0000313" key="9">
    <source>
        <dbReference type="EMBL" id="QOY60440.1"/>
    </source>
</evidence>
<evidence type="ECO:0000256" key="4">
    <source>
        <dbReference type="ARBA" id="ARBA00022597"/>
    </source>
</evidence>
<keyword evidence="5" id="KW-0808">Transferase</keyword>
<evidence type="ECO:0000256" key="5">
    <source>
        <dbReference type="ARBA" id="ARBA00022679"/>
    </source>
</evidence>
<name>A0A7S7M7Z8_9ACTN</name>
<dbReference type="Pfam" id="PF03830">
    <property type="entry name" value="PTSIIB_sorb"/>
    <property type="match status" value="1"/>
</dbReference>
<dbReference type="KEGG" id="tio:INP52_08550"/>
<gene>
    <name evidence="9" type="ORF">INP52_08550</name>
</gene>
<dbReference type="SUPFAM" id="SSF52728">
    <property type="entry name" value="PTS IIb component"/>
    <property type="match status" value="1"/>
</dbReference>
<dbReference type="RefSeq" id="WP_194370888.1">
    <property type="nucleotide sequence ID" value="NZ_CP063767.1"/>
</dbReference>
<evidence type="ECO:0000313" key="10">
    <source>
        <dbReference type="Proteomes" id="UP000593735"/>
    </source>
</evidence>
<dbReference type="EMBL" id="CP063767">
    <property type="protein sequence ID" value="QOY60440.1"/>
    <property type="molecule type" value="Genomic_DNA"/>
</dbReference>
<dbReference type="GO" id="GO:0009401">
    <property type="term" value="P:phosphoenolpyruvate-dependent sugar phosphotransferase system"/>
    <property type="evidence" value="ECO:0007669"/>
    <property type="project" value="UniProtKB-KW"/>
</dbReference>
<feature type="domain" description="PTS EIIB type-4" evidence="8">
    <location>
        <begin position="1"/>
        <end position="164"/>
    </location>
</feature>
<keyword evidence="4 9" id="KW-0762">Sugar transport</keyword>